<accession>Q112Z8</accession>
<organism evidence="1">
    <name type="scientific">Trichodesmium erythraeum (strain IMS101)</name>
    <dbReference type="NCBI Taxonomy" id="203124"/>
    <lineage>
        <taxon>Bacteria</taxon>
        <taxon>Bacillati</taxon>
        <taxon>Cyanobacteriota</taxon>
        <taxon>Cyanophyceae</taxon>
        <taxon>Oscillatoriophycideae</taxon>
        <taxon>Oscillatoriales</taxon>
        <taxon>Microcoleaceae</taxon>
        <taxon>Trichodesmium</taxon>
    </lineage>
</organism>
<dbReference type="HOGENOM" id="CLU_2120058_0_0_3"/>
<sequence length="114" mass="13121">MLCLGNWSSSALMDVHSRFEQGSVKVCEDPILMCKQELKPLMFIETIGVSRFKESNLSQNVDNSYNPDDFAIFQVGYKNPNKKIERFDQRLVLNLTLLKNNFKNSLRIGSNFIV</sequence>
<proteinExistence type="predicted"/>
<name>Q112Z8_TRIEI</name>
<dbReference type="EMBL" id="CP000393">
    <property type="protein sequence ID" value="ABG51426.1"/>
    <property type="molecule type" value="Genomic_DNA"/>
</dbReference>
<dbReference type="AlphaFoldDB" id="Q112Z8"/>
<dbReference type="KEGG" id="ter:Tery_2197"/>
<evidence type="ECO:0000313" key="1">
    <source>
        <dbReference type="EMBL" id="ABG51426.1"/>
    </source>
</evidence>
<reference evidence="1" key="1">
    <citation type="submission" date="2006-06" db="EMBL/GenBank/DDBJ databases">
        <title>Complete sequence of Trichodesmium erythraeum IMS101.</title>
        <authorList>
            <consortium name="US DOE Joint Genome Institute"/>
            <person name="Copeland A."/>
            <person name="Lucas S."/>
            <person name="Lapidus A."/>
            <person name="Barry K."/>
            <person name="Detter J.C."/>
            <person name="Glavina del Rio T."/>
            <person name="Hammon N."/>
            <person name="Israni S."/>
            <person name="Dalin E."/>
            <person name="Tice H."/>
            <person name="Pitluck S."/>
            <person name="Kiss H."/>
            <person name="Munk A.C."/>
            <person name="Brettin T."/>
            <person name="Bruce D."/>
            <person name="Han C."/>
            <person name="Tapia R."/>
            <person name="Gilna P."/>
            <person name="Schmutz J."/>
            <person name="Larimer F."/>
            <person name="Land M."/>
            <person name="Hauser L."/>
            <person name="Kyrpides N."/>
            <person name="Kim E."/>
            <person name="Richardson P."/>
        </authorList>
    </citation>
    <scope>NUCLEOTIDE SEQUENCE [LARGE SCALE GENOMIC DNA]</scope>
    <source>
        <strain evidence="1">IMS101</strain>
    </source>
</reference>
<gene>
    <name evidence="1" type="ordered locus">Tery_2197</name>
</gene>
<protein>
    <submittedName>
        <fullName evidence="1">Uncharacterized protein</fullName>
    </submittedName>
</protein>